<evidence type="ECO:0000313" key="1">
    <source>
        <dbReference type="EMBL" id="MVB11322.1"/>
    </source>
</evidence>
<dbReference type="Proteomes" id="UP000515909">
    <property type="component" value="Chromosome"/>
</dbReference>
<accession>A0A7G8TE29</accession>
<dbReference type="EMBL" id="VWXL01000053">
    <property type="protein sequence ID" value="MVB11322.1"/>
    <property type="molecule type" value="Genomic_DNA"/>
</dbReference>
<evidence type="ECO:0000313" key="4">
    <source>
        <dbReference type="Proteomes" id="UP000515909"/>
    </source>
</evidence>
<accession>A0A6N8HZZ3</accession>
<organism evidence="1 3">
    <name type="scientific">Caproicibacter fermentans</name>
    <dbReference type="NCBI Taxonomy" id="2576756"/>
    <lineage>
        <taxon>Bacteria</taxon>
        <taxon>Bacillati</taxon>
        <taxon>Bacillota</taxon>
        <taxon>Clostridia</taxon>
        <taxon>Eubacteriales</taxon>
        <taxon>Acutalibacteraceae</taxon>
        <taxon>Caproicibacter</taxon>
    </lineage>
</organism>
<evidence type="ECO:0000313" key="3">
    <source>
        <dbReference type="Proteomes" id="UP000469440"/>
    </source>
</evidence>
<protein>
    <submittedName>
        <fullName evidence="1">Uncharacterized protein</fullName>
    </submittedName>
</protein>
<reference evidence="1 3" key="1">
    <citation type="submission" date="2019-09" db="EMBL/GenBank/DDBJ databases">
        <title>Genome sequence of Clostridium sp. EA1.</title>
        <authorList>
            <person name="Poehlein A."/>
            <person name="Bengelsdorf F.R."/>
            <person name="Daniel R."/>
        </authorList>
    </citation>
    <scope>NUCLEOTIDE SEQUENCE [LARGE SCALE GENOMIC DNA]</scope>
    <source>
        <strain evidence="1 3">EA1</strain>
    </source>
</reference>
<name>A0A6N8HZZ3_9FIRM</name>
<dbReference type="EMBL" id="CP060286">
    <property type="protein sequence ID" value="QNK41870.1"/>
    <property type="molecule type" value="Genomic_DNA"/>
</dbReference>
<dbReference type="Proteomes" id="UP000469440">
    <property type="component" value="Unassembled WGS sequence"/>
</dbReference>
<gene>
    <name evidence="1" type="ORF">CAFE_20340</name>
    <name evidence="2" type="ORF">HCR03_06440</name>
</gene>
<evidence type="ECO:0000313" key="2">
    <source>
        <dbReference type="EMBL" id="QNK41870.1"/>
    </source>
</evidence>
<dbReference type="RefSeq" id="WP_066649983.1">
    <property type="nucleotide sequence ID" value="NZ_CP060286.1"/>
</dbReference>
<dbReference type="KEGG" id="cfem:HCR03_06440"/>
<dbReference type="OrthoDB" id="1931084at2"/>
<proteinExistence type="predicted"/>
<sequence>MVNIFLCGDLNDTSVSQALISALPQYGGVRYSGPNRVSEYGSSPEYFLYEYEKLPEIGLKRGMVLFKNGFPPQKPLPCPPGFLYVLESKNVNAAALLKGSEATAVTCGTSPKDTLSIAGLEDGTATLSLQRTLNTLDGQVLEPHDFNAKFNTLISPHQLLMVCAALLIAGVDSFKEYNL</sequence>
<reference evidence="2 4" key="2">
    <citation type="submission" date="2020-08" db="EMBL/GenBank/DDBJ databases">
        <title>The isolate Caproiciproducens sp. 7D4C2 produces n-caproate at mildly acidic conditions from hexoses: genome and rBOX comparison with related strains and chain-elongating bacteria.</title>
        <authorList>
            <person name="Esquivel-Elizondo S."/>
            <person name="Bagci C."/>
            <person name="Temovska M."/>
            <person name="Jeon B.S."/>
            <person name="Bessarab I."/>
            <person name="Williams R.B.H."/>
            <person name="Huson D.H."/>
            <person name="Angenent L.T."/>
        </authorList>
    </citation>
    <scope>NUCLEOTIDE SEQUENCE [LARGE SCALE GENOMIC DNA]</scope>
    <source>
        <strain evidence="2 4">7D4C2</strain>
    </source>
</reference>
<dbReference type="AlphaFoldDB" id="A0A6N8HZZ3"/>
<keyword evidence="3" id="KW-1185">Reference proteome</keyword>